<protein>
    <submittedName>
        <fullName evidence="3">Putative ATPase (AAA+ superfamily)</fullName>
    </submittedName>
</protein>
<evidence type="ECO:0000313" key="4">
    <source>
        <dbReference type="Proteomes" id="UP000010866"/>
    </source>
</evidence>
<feature type="domain" description="DUF4143" evidence="2">
    <location>
        <begin position="234"/>
        <end position="367"/>
    </location>
</feature>
<dbReference type="SUPFAM" id="SSF52540">
    <property type="entry name" value="P-loop containing nucleoside triphosphate hydrolases"/>
    <property type="match status" value="1"/>
</dbReference>
<dbReference type="Gene3D" id="3.40.50.300">
    <property type="entry name" value="P-loop containing nucleotide triphosphate hydrolases"/>
    <property type="match status" value="1"/>
</dbReference>
<dbReference type="RefSeq" id="WP_015313840.1">
    <property type="nucleotide sequence ID" value="NC_019972.1"/>
</dbReference>
<dbReference type="OrthoDB" id="371918at2157"/>
<reference evidence="4" key="1">
    <citation type="submission" date="2012-02" db="EMBL/GenBank/DDBJ databases">
        <title>Complete sequence of plasmid of Methanomethylovorans hollandica DSM 15978.</title>
        <authorList>
            <person name="Lucas S."/>
            <person name="Copeland A."/>
            <person name="Lapidus A."/>
            <person name="Glavina del Rio T."/>
            <person name="Dalin E."/>
            <person name="Tice H."/>
            <person name="Bruce D."/>
            <person name="Goodwin L."/>
            <person name="Pitluck S."/>
            <person name="Peters L."/>
            <person name="Mikhailova N."/>
            <person name="Held B."/>
            <person name="Kyrpides N."/>
            <person name="Mavromatis K."/>
            <person name="Ivanova N."/>
            <person name="Brettin T."/>
            <person name="Detter J.C."/>
            <person name="Han C."/>
            <person name="Larimer F."/>
            <person name="Land M."/>
            <person name="Hauser L."/>
            <person name="Markowitz V."/>
            <person name="Cheng J.-F."/>
            <person name="Hugenholtz P."/>
            <person name="Woyke T."/>
            <person name="Wu D."/>
            <person name="Spring S."/>
            <person name="Schroeder M."/>
            <person name="Brambilla E."/>
            <person name="Klenk H.-P."/>
            <person name="Eisen J.A."/>
        </authorList>
    </citation>
    <scope>NUCLEOTIDE SEQUENCE [LARGE SCALE GENOMIC DNA]</scope>
    <source>
        <strain evidence="4">DSM 15978 / NBRC 107637 / DMS1</strain>
        <plasmid evidence="4">Plasmid pMETHO01</plasmid>
    </source>
</reference>
<dbReference type="EMBL" id="CP003363">
    <property type="protein sequence ID" value="AGB50708.1"/>
    <property type="molecule type" value="Genomic_DNA"/>
</dbReference>
<dbReference type="PANTHER" id="PTHR33295:SF8">
    <property type="entry name" value="AAA+ ATPASE DOMAIN-CONTAINING PROTEIN"/>
    <property type="match status" value="1"/>
</dbReference>
<dbReference type="AlphaFoldDB" id="L0L2R6"/>
<sequence length="426" mass="50262">MEQLIKDVLEKQNPWWFGKSYSTGISRLRYYPLLSKYLETEEILLILGARRTGKSTLLYQLISSLGLPEDKEESVLYMNLDEPVFQSQTESVNLLSSIIEDHIAATKKERYYIFLDEVQNFKYWTQTLKTLYDTDKRLKFILTGSTSSLLKKKTITRLSGRYLSLTVYPLTFKEHLDFKGIKKPTSAEKRHEFEEYLKHGSFPRISLEEDTNIKEELLKNYYETIYLKDIIFPHNLRNNRDVINLLYFIISNVGKPFSYNSIANALEISADTVKEYLSYAEDSYLLYSINKFDYSLRKQLANPKKIYCLDTGLINAVSFKFSENYGRLLENLVFIELIRRQSEVFYHKGTYECDFLIKTQNRITSVIQVTKELNLDNRKRELEGLIEAMKTYDLQEGLILTKDTEDLIEIDERKIFVKPVWKWLLD</sequence>
<dbReference type="InterPro" id="IPR025420">
    <property type="entry name" value="DUF4143"/>
</dbReference>
<accession>L0L2R6</accession>
<evidence type="ECO:0000313" key="3">
    <source>
        <dbReference type="EMBL" id="AGB50708.1"/>
    </source>
</evidence>
<feature type="domain" description="AAA" evidence="1">
    <location>
        <begin position="41"/>
        <end position="175"/>
    </location>
</feature>
<dbReference type="Proteomes" id="UP000010866">
    <property type="component" value="Plasmid pMETHO01"/>
</dbReference>
<geneLocation type="plasmid" evidence="3 4">
    <name>pMETHO01</name>
</geneLocation>
<evidence type="ECO:0000259" key="1">
    <source>
        <dbReference type="Pfam" id="PF13173"/>
    </source>
</evidence>
<dbReference type="InterPro" id="IPR041682">
    <property type="entry name" value="AAA_14"/>
</dbReference>
<dbReference type="GeneID" id="14401531"/>
<proteinExistence type="predicted"/>
<dbReference type="KEGG" id="mhz:Metho_2569"/>
<dbReference type="Pfam" id="PF13635">
    <property type="entry name" value="DUF4143"/>
    <property type="match status" value="1"/>
</dbReference>
<name>L0L2R6_METHD</name>
<dbReference type="PANTHER" id="PTHR33295">
    <property type="entry name" value="ATPASE"/>
    <property type="match status" value="1"/>
</dbReference>
<gene>
    <name evidence="3" type="ordered locus">Metho_2569</name>
</gene>
<dbReference type="HOGENOM" id="CLU_041527_0_0_2"/>
<keyword evidence="4" id="KW-1185">Reference proteome</keyword>
<dbReference type="InterPro" id="IPR027417">
    <property type="entry name" value="P-loop_NTPase"/>
</dbReference>
<organism evidence="3 4">
    <name type="scientific">Methanomethylovorans hollandica (strain DSM 15978 / NBRC 107637 / DMS1)</name>
    <dbReference type="NCBI Taxonomy" id="867904"/>
    <lineage>
        <taxon>Archaea</taxon>
        <taxon>Methanobacteriati</taxon>
        <taxon>Methanobacteriota</taxon>
        <taxon>Stenosarchaea group</taxon>
        <taxon>Methanomicrobia</taxon>
        <taxon>Methanosarcinales</taxon>
        <taxon>Methanosarcinaceae</taxon>
        <taxon>Methanomethylovorans</taxon>
    </lineage>
</organism>
<keyword evidence="3" id="KW-0614">Plasmid</keyword>
<dbReference type="Pfam" id="PF13173">
    <property type="entry name" value="AAA_14"/>
    <property type="match status" value="1"/>
</dbReference>
<evidence type="ECO:0000259" key="2">
    <source>
        <dbReference type="Pfam" id="PF13635"/>
    </source>
</evidence>